<feature type="domain" description="BZIP" evidence="8">
    <location>
        <begin position="293"/>
        <end position="356"/>
    </location>
</feature>
<keyword evidence="5" id="KW-0804">Transcription</keyword>
<evidence type="ECO:0000259" key="8">
    <source>
        <dbReference type="PROSITE" id="PS50217"/>
    </source>
</evidence>
<keyword evidence="3" id="KW-0805">Transcription regulation</keyword>
<dbReference type="SUPFAM" id="SSF57959">
    <property type="entry name" value="Leucine zipper domain"/>
    <property type="match status" value="1"/>
</dbReference>
<gene>
    <name evidence="9" type="ORF">NE237_021474</name>
</gene>
<comment type="similarity">
    <text evidence="2">Belongs to the bZIP family.</text>
</comment>
<dbReference type="Pfam" id="PF07777">
    <property type="entry name" value="MFMR"/>
    <property type="match status" value="1"/>
</dbReference>
<evidence type="ECO:0000256" key="7">
    <source>
        <dbReference type="SAM" id="MobiDB-lite"/>
    </source>
</evidence>
<evidence type="ECO:0000313" key="10">
    <source>
        <dbReference type="Proteomes" id="UP001141806"/>
    </source>
</evidence>
<dbReference type="GO" id="GO:0003700">
    <property type="term" value="F:DNA-binding transcription factor activity"/>
    <property type="evidence" value="ECO:0007669"/>
    <property type="project" value="InterPro"/>
</dbReference>
<keyword evidence="10" id="KW-1185">Reference proteome</keyword>
<feature type="region of interest" description="Disordered" evidence="7">
    <location>
        <begin position="291"/>
        <end position="318"/>
    </location>
</feature>
<protein>
    <recommendedName>
        <fullName evidence="8">BZIP domain-containing protein</fullName>
    </recommendedName>
</protein>
<dbReference type="GO" id="GO:0000976">
    <property type="term" value="F:transcription cis-regulatory region binding"/>
    <property type="evidence" value="ECO:0007669"/>
    <property type="project" value="UniProtKB-ARBA"/>
</dbReference>
<dbReference type="OrthoDB" id="1642657at2759"/>
<comment type="subcellular location">
    <subcellularLocation>
        <location evidence="1">Nucleus</location>
    </subcellularLocation>
</comment>
<dbReference type="PANTHER" id="PTHR45967">
    <property type="entry name" value="G-BOX-BINDING FACTOR 3-RELATED"/>
    <property type="match status" value="1"/>
</dbReference>
<organism evidence="9 10">
    <name type="scientific">Protea cynaroides</name>
    <dbReference type="NCBI Taxonomy" id="273540"/>
    <lineage>
        <taxon>Eukaryota</taxon>
        <taxon>Viridiplantae</taxon>
        <taxon>Streptophyta</taxon>
        <taxon>Embryophyta</taxon>
        <taxon>Tracheophyta</taxon>
        <taxon>Spermatophyta</taxon>
        <taxon>Magnoliopsida</taxon>
        <taxon>Proteales</taxon>
        <taxon>Proteaceae</taxon>
        <taxon>Protea</taxon>
    </lineage>
</organism>
<dbReference type="PROSITE" id="PS50217">
    <property type="entry name" value="BZIP"/>
    <property type="match status" value="1"/>
</dbReference>
<feature type="region of interest" description="Disordered" evidence="7">
    <location>
        <begin position="106"/>
        <end position="252"/>
    </location>
</feature>
<dbReference type="Proteomes" id="UP001141806">
    <property type="component" value="Unassembled WGS sequence"/>
</dbReference>
<dbReference type="GO" id="GO:0005634">
    <property type="term" value="C:nucleus"/>
    <property type="evidence" value="ECO:0007669"/>
    <property type="project" value="UniProtKB-SubCell"/>
</dbReference>
<dbReference type="SMART" id="SM00338">
    <property type="entry name" value="BRLZ"/>
    <property type="match status" value="1"/>
</dbReference>
<reference evidence="9" key="1">
    <citation type="journal article" date="2023" name="Plant J.">
        <title>The genome of the king protea, Protea cynaroides.</title>
        <authorList>
            <person name="Chang J."/>
            <person name="Duong T.A."/>
            <person name="Schoeman C."/>
            <person name="Ma X."/>
            <person name="Roodt D."/>
            <person name="Barker N."/>
            <person name="Li Z."/>
            <person name="Van de Peer Y."/>
            <person name="Mizrachi E."/>
        </authorList>
    </citation>
    <scope>NUCLEOTIDE SEQUENCE</scope>
    <source>
        <tissue evidence="9">Young leaves</tissue>
    </source>
</reference>
<feature type="region of interest" description="Disordered" evidence="7">
    <location>
        <begin position="354"/>
        <end position="394"/>
    </location>
</feature>
<dbReference type="AlphaFoldDB" id="A0A9Q0K2M3"/>
<evidence type="ECO:0000256" key="3">
    <source>
        <dbReference type="ARBA" id="ARBA00023015"/>
    </source>
</evidence>
<evidence type="ECO:0000313" key="9">
    <source>
        <dbReference type="EMBL" id="KAJ4961564.1"/>
    </source>
</evidence>
<dbReference type="PROSITE" id="PS00036">
    <property type="entry name" value="BZIP_BASIC"/>
    <property type="match status" value="1"/>
</dbReference>
<dbReference type="Gene3D" id="1.20.5.170">
    <property type="match status" value="1"/>
</dbReference>
<sequence>MGNADGDASTKTQKSSSAQELPTAGGPATVYADWASIQAYYNSAGTSPMPPHGFFPSPVASSPQAHPYVWSQHLMPPYGTPPPPYVAMYTHGGLYAHPSIPPGSHPYSPYAMPSPNGTAEASAPAGGKDGEGKSGEHKSRSPLKRSKGSLGSLGMLTGKGNEMVKTSGASANGGISQSGDSGSEGSSEGSDANSENDSQQKPSGEEGSADAGAQNTSTACSVSNLVTQTPPTQAMLNQSMVMAVPPNGVSGPTTNLNIGMDYWGGSAPTSVAPARGKLAAVPATEHWIQDERELKRQRRKQSNRESARRSRLRKQAECEELAQRVDTLKDENCALREELERLREECDKLTSENASLTENLQKHQGQDSGVDGVDDLRESDPQTADNTDPMERES</sequence>
<dbReference type="InterPro" id="IPR044827">
    <property type="entry name" value="GBF-like"/>
</dbReference>
<feature type="compositionally biased region" description="Polar residues" evidence="7">
    <location>
        <begin position="9"/>
        <end position="20"/>
    </location>
</feature>
<dbReference type="InterPro" id="IPR045314">
    <property type="entry name" value="bZIP_plant_GBF1"/>
</dbReference>
<dbReference type="Pfam" id="PF16596">
    <property type="entry name" value="MFMR_assoc"/>
    <property type="match status" value="1"/>
</dbReference>
<feature type="region of interest" description="Disordered" evidence="7">
    <location>
        <begin position="1"/>
        <end position="26"/>
    </location>
</feature>
<feature type="compositionally biased region" description="Basic and acidic residues" evidence="7">
    <location>
        <begin position="302"/>
        <end position="318"/>
    </location>
</feature>
<comment type="caution">
    <text evidence="9">The sequence shown here is derived from an EMBL/GenBank/DDBJ whole genome shotgun (WGS) entry which is preliminary data.</text>
</comment>
<keyword evidence="4" id="KW-0238">DNA-binding</keyword>
<name>A0A9Q0K2M3_9MAGN</name>
<dbReference type="InterPro" id="IPR004827">
    <property type="entry name" value="bZIP"/>
</dbReference>
<dbReference type="InterPro" id="IPR012900">
    <property type="entry name" value="MFMR"/>
</dbReference>
<keyword evidence="6" id="KW-0539">Nucleus</keyword>
<feature type="compositionally biased region" description="Low complexity" evidence="7">
    <location>
        <begin position="172"/>
        <end position="197"/>
    </location>
</feature>
<evidence type="ECO:0000256" key="1">
    <source>
        <dbReference type="ARBA" id="ARBA00004123"/>
    </source>
</evidence>
<evidence type="ECO:0000256" key="5">
    <source>
        <dbReference type="ARBA" id="ARBA00023163"/>
    </source>
</evidence>
<evidence type="ECO:0000256" key="4">
    <source>
        <dbReference type="ARBA" id="ARBA00023125"/>
    </source>
</evidence>
<dbReference type="Pfam" id="PF00170">
    <property type="entry name" value="bZIP_1"/>
    <property type="match status" value="1"/>
</dbReference>
<evidence type="ECO:0000256" key="6">
    <source>
        <dbReference type="ARBA" id="ARBA00023242"/>
    </source>
</evidence>
<feature type="compositionally biased region" description="Polar residues" evidence="7">
    <location>
        <begin position="213"/>
        <end position="240"/>
    </location>
</feature>
<dbReference type="InterPro" id="IPR046347">
    <property type="entry name" value="bZIP_sf"/>
</dbReference>
<feature type="compositionally biased region" description="Basic and acidic residues" evidence="7">
    <location>
        <begin position="128"/>
        <end position="139"/>
    </location>
</feature>
<proteinExistence type="inferred from homology"/>
<dbReference type="PANTHER" id="PTHR45967:SF38">
    <property type="entry name" value="G-BOX-BINDING FACTOR 2"/>
    <property type="match status" value="1"/>
</dbReference>
<evidence type="ECO:0000256" key="2">
    <source>
        <dbReference type="ARBA" id="ARBA00007163"/>
    </source>
</evidence>
<dbReference type="EMBL" id="JAMYWD010000009">
    <property type="protein sequence ID" value="KAJ4961564.1"/>
    <property type="molecule type" value="Genomic_DNA"/>
</dbReference>
<dbReference type="CDD" id="cd14702">
    <property type="entry name" value="bZIP_plant_GBF1"/>
    <property type="match status" value="1"/>
</dbReference>
<accession>A0A9Q0K2M3</accession>